<comment type="similarity">
    <text evidence="7">Belongs to the binding-protein-dependent transport system permease family.</text>
</comment>
<evidence type="ECO:0000256" key="4">
    <source>
        <dbReference type="ARBA" id="ARBA00022692"/>
    </source>
</evidence>
<feature type="domain" description="ABC transmembrane type-1" evidence="9">
    <location>
        <begin position="398"/>
        <end position="584"/>
    </location>
</feature>
<dbReference type="InterPro" id="IPR050366">
    <property type="entry name" value="BP-dependent_transpt_permease"/>
</dbReference>
<feature type="transmembrane region" description="Helical" evidence="7">
    <location>
        <begin position="26"/>
        <end position="46"/>
    </location>
</feature>
<dbReference type="PROSITE" id="PS50928">
    <property type="entry name" value="ABC_TM1"/>
    <property type="match status" value="1"/>
</dbReference>
<keyword evidence="5 7" id="KW-1133">Transmembrane helix</keyword>
<keyword evidence="6 7" id="KW-0472">Membrane</keyword>
<dbReference type="EMBL" id="AOPY01001688">
    <property type="protein sequence ID" value="EPJ34605.1"/>
    <property type="molecule type" value="Genomic_DNA"/>
</dbReference>
<keyword evidence="11" id="KW-1185">Reference proteome</keyword>
<keyword evidence="4 7" id="KW-0812">Transmembrane</keyword>
<sequence>MNPSMSPLTKSLAALRVVVRGGGPTLLWRVVLTAGLVGAIGLLPWLSRTDPALTVLKARSADRDPAPGTLRAIRDELGLDDGPLVLLGRWLGGLLHGDAGTSWVSGAQVLPSVAQALGVSLLLMSGALVVAAVTVTAVCARTLRLGSRGRLGTRGAGGTATAVLAALPEFLVASVLASVLGVQLGWLPALGWYGPQWMVLPSLALGLPAGAVLGRMLDDLLPGAFAEPWALAAAARGVPPKSLARRAVRRCVPGLLPNLGLFVVGLTGGSVAVEQIFDIPGLGRLTLQAALAQDLPVLQTGTLALVLLAATAGVIARVTARLLIGPALRDSALSSLHRPAPPAPRALPLLYGALLAAVIGLGLPRDALALDTLARLQPPSPAHPFGTDALGRDVLARVADGALNTLGTALAVSAAALVAGLLLGLLPRLSGPLADTVSAVPPVLAGLLVAGVTGSGPWAPALAVGVVAWSPLAAHTSSLLRQERATTHLAATRALGAGRWYLLRHELLPAVLPPVARHALLRLPGVALSLAALGFLGLGAQPPSPEWGLLLAENQPYAERAPWAVLFPAAVLALLGALAVTAAGGVRLPRRRGRADRPARPSGDRVVPAPRQRPNHGDTLLTPAPLSPREER</sequence>
<dbReference type="GO" id="GO:0005886">
    <property type="term" value="C:plasma membrane"/>
    <property type="evidence" value="ECO:0007669"/>
    <property type="project" value="UniProtKB-SubCell"/>
</dbReference>
<gene>
    <name evidence="10" type="ORF">STAFG_8332</name>
</gene>
<evidence type="ECO:0000256" key="2">
    <source>
        <dbReference type="ARBA" id="ARBA00022448"/>
    </source>
</evidence>
<dbReference type="SUPFAM" id="SSF161098">
    <property type="entry name" value="MetI-like"/>
    <property type="match status" value="1"/>
</dbReference>
<evidence type="ECO:0000313" key="10">
    <source>
        <dbReference type="EMBL" id="EPJ34605.1"/>
    </source>
</evidence>
<feature type="transmembrane region" description="Helical" evidence="7">
    <location>
        <begin position="113"/>
        <end position="140"/>
    </location>
</feature>
<dbReference type="PANTHER" id="PTHR43386:SF1">
    <property type="entry name" value="D,D-DIPEPTIDE TRANSPORT SYSTEM PERMEASE PROTEIN DDPC-RELATED"/>
    <property type="match status" value="1"/>
</dbReference>
<feature type="transmembrane region" description="Helical" evidence="7">
    <location>
        <begin position="255"/>
        <end position="277"/>
    </location>
</feature>
<dbReference type="GO" id="GO:0055085">
    <property type="term" value="P:transmembrane transport"/>
    <property type="evidence" value="ECO:0007669"/>
    <property type="project" value="InterPro"/>
</dbReference>
<feature type="region of interest" description="Disordered" evidence="8">
    <location>
        <begin position="589"/>
        <end position="632"/>
    </location>
</feature>
<name>S4MGB4_9ACTN</name>
<feature type="transmembrane region" description="Helical" evidence="7">
    <location>
        <begin position="519"/>
        <end position="541"/>
    </location>
</feature>
<feature type="transmembrane region" description="Helical" evidence="7">
    <location>
        <begin position="406"/>
        <end position="426"/>
    </location>
</feature>
<comment type="caution">
    <text evidence="10">The sequence shown here is derived from an EMBL/GenBank/DDBJ whole genome shotgun (WGS) entry which is preliminary data.</text>
</comment>
<feature type="transmembrane region" description="Helical" evidence="7">
    <location>
        <begin position="198"/>
        <end position="217"/>
    </location>
</feature>
<dbReference type="PANTHER" id="PTHR43386">
    <property type="entry name" value="OLIGOPEPTIDE TRANSPORT SYSTEM PERMEASE PROTEIN APPC"/>
    <property type="match status" value="1"/>
</dbReference>
<dbReference type="Gene3D" id="1.10.3720.10">
    <property type="entry name" value="MetI-like"/>
    <property type="match status" value="1"/>
</dbReference>
<evidence type="ECO:0000313" key="11">
    <source>
        <dbReference type="Proteomes" id="UP000015001"/>
    </source>
</evidence>
<dbReference type="InterPro" id="IPR000515">
    <property type="entry name" value="MetI-like"/>
</dbReference>
<dbReference type="CDD" id="cd06261">
    <property type="entry name" value="TM_PBP2"/>
    <property type="match status" value="1"/>
</dbReference>
<evidence type="ECO:0000256" key="7">
    <source>
        <dbReference type="RuleBase" id="RU363032"/>
    </source>
</evidence>
<keyword evidence="2 7" id="KW-0813">Transport</keyword>
<evidence type="ECO:0000256" key="8">
    <source>
        <dbReference type="SAM" id="MobiDB-lite"/>
    </source>
</evidence>
<evidence type="ECO:0000259" key="9">
    <source>
        <dbReference type="PROSITE" id="PS50928"/>
    </source>
</evidence>
<reference evidence="10 11" key="1">
    <citation type="submission" date="2013-02" db="EMBL/GenBank/DDBJ databases">
        <title>Draft Genome Sequence of Streptomyces afghaniensis, Which Produces Compounds of the Julimycin B-Complex.</title>
        <authorList>
            <person name="Gruening B.A."/>
            <person name="Praeg A."/>
            <person name="Erxleben A."/>
            <person name="Guenther S."/>
            <person name="Fiedler H.-P."/>
            <person name="Goodfellow M."/>
            <person name="Mueller M."/>
        </authorList>
    </citation>
    <scope>NUCLEOTIDE SEQUENCE [LARGE SCALE GENOMIC DNA]</scope>
    <source>
        <strain evidence="10 11">772</strain>
    </source>
</reference>
<evidence type="ECO:0000256" key="3">
    <source>
        <dbReference type="ARBA" id="ARBA00022475"/>
    </source>
</evidence>
<protein>
    <recommendedName>
        <fullName evidence="9">ABC transmembrane type-1 domain-containing protein</fullName>
    </recommendedName>
</protein>
<evidence type="ECO:0000256" key="5">
    <source>
        <dbReference type="ARBA" id="ARBA00022989"/>
    </source>
</evidence>
<feature type="transmembrane region" description="Helical" evidence="7">
    <location>
        <begin position="297"/>
        <end position="324"/>
    </location>
</feature>
<dbReference type="InterPro" id="IPR035906">
    <property type="entry name" value="MetI-like_sf"/>
</dbReference>
<dbReference type="PATRIC" id="fig|1283301.3.peg.8269"/>
<feature type="transmembrane region" description="Helical" evidence="7">
    <location>
        <begin position="161"/>
        <end position="186"/>
    </location>
</feature>
<evidence type="ECO:0000256" key="6">
    <source>
        <dbReference type="ARBA" id="ARBA00023136"/>
    </source>
</evidence>
<organism evidence="10 11">
    <name type="scientific">Streptomyces afghaniensis 772</name>
    <dbReference type="NCBI Taxonomy" id="1283301"/>
    <lineage>
        <taxon>Bacteria</taxon>
        <taxon>Bacillati</taxon>
        <taxon>Actinomycetota</taxon>
        <taxon>Actinomycetes</taxon>
        <taxon>Kitasatosporales</taxon>
        <taxon>Streptomycetaceae</taxon>
        <taxon>Streptomyces</taxon>
    </lineage>
</organism>
<dbReference type="AlphaFoldDB" id="S4MGB4"/>
<keyword evidence="3" id="KW-1003">Cell membrane</keyword>
<dbReference type="Pfam" id="PF00528">
    <property type="entry name" value="BPD_transp_1"/>
    <property type="match status" value="2"/>
</dbReference>
<dbReference type="HOGENOM" id="CLU_031271_1_0_11"/>
<evidence type="ECO:0000256" key="1">
    <source>
        <dbReference type="ARBA" id="ARBA00004651"/>
    </source>
</evidence>
<comment type="subcellular location">
    <subcellularLocation>
        <location evidence="1 7">Cell membrane</location>
        <topology evidence="1 7">Multi-pass membrane protein</topology>
    </subcellularLocation>
</comment>
<dbReference type="Proteomes" id="UP000015001">
    <property type="component" value="Unassembled WGS sequence"/>
</dbReference>
<feature type="transmembrane region" description="Helical" evidence="7">
    <location>
        <begin position="561"/>
        <end position="584"/>
    </location>
</feature>
<proteinExistence type="inferred from homology"/>
<accession>S4MGB4</accession>